<comment type="caution">
    <text evidence="4">The sequence shown here is derived from an EMBL/GenBank/DDBJ whole genome shotgun (WGS) entry which is preliminary data.</text>
</comment>
<feature type="domain" description="Glycosyl transferase family 1" evidence="3">
    <location>
        <begin position="203"/>
        <end position="357"/>
    </location>
</feature>
<dbReference type="CDD" id="cd03820">
    <property type="entry name" value="GT4_AmsD-like"/>
    <property type="match status" value="1"/>
</dbReference>
<sequence>MSRDIFIVSNSVDELGGVSSWSHRMAELLSARGHRVQLVGIAPAVLHKDFGDDLSYGMTTLYQERPASAWTPRYPWQQLDVGARRREAKRVAGVREAAARMSRMFQDAGPGAVVIVTQVWAMEWVAQADLKGLLVIGMTHESYETCRATSRYGRVKRYYADVDRLVALTEEDADAWIRDGMNSTCGIPNPLPFPLPETVQPATKTVVSIGRLAQEKGYDLLLEAWALAVERRPGWQLKIYGLGEEEEALRARCTELGLDGSVELPGRTDDVPGALAGAAVFAMSSRGEGFPISLMEAMACGVPCVSFDCAPGVREIIRDGEDGLLAPTGNTTALARQLGRLMDDRELRDTMAKKAREAIVRYSPEQVTARWEQLFDLLDA</sequence>
<evidence type="ECO:0000256" key="1">
    <source>
        <dbReference type="ARBA" id="ARBA00021292"/>
    </source>
</evidence>
<name>A0ABN3DHR3_9ACTN</name>
<dbReference type="PANTHER" id="PTHR12526">
    <property type="entry name" value="GLYCOSYLTRANSFERASE"/>
    <property type="match status" value="1"/>
</dbReference>
<dbReference type="EMBL" id="BAAATR010000003">
    <property type="protein sequence ID" value="GAA2231100.1"/>
    <property type="molecule type" value="Genomic_DNA"/>
</dbReference>
<reference evidence="4 5" key="1">
    <citation type="journal article" date="2019" name="Int. J. Syst. Evol. Microbiol.">
        <title>The Global Catalogue of Microorganisms (GCM) 10K type strain sequencing project: providing services to taxonomists for standard genome sequencing and annotation.</title>
        <authorList>
            <consortium name="The Broad Institute Genomics Platform"/>
            <consortium name="The Broad Institute Genome Sequencing Center for Infectious Disease"/>
            <person name="Wu L."/>
            <person name="Ma J."/>
        </authorList>
    </citation>
    <scope>NUCLEOTIDE SEQUENCE [LARGE SCALE GENOMIC DNA]</scope>
    <source>
        <strain evidence="4 5">JCM 7356</strain>
    </source>
</reference>
<dbReference type="PANTHER" id="PTHR12526:SF630">
    <property type="entry name" value="GLYCOSYLTRANSFERASE"/>
    <property type="match status" value="1"/>
</dbReference>
<dbReference type="InterPro" id="IPR001296">
    <property type="entry name" value="Glyco_trans_1"/>
</dbReference>
<evidence type="ECO:0000313" key="5">
    <source>
        <dbReference type="Proteomes" id="UP001500305"/>
    </source>
</evidence>
<organism evidence="4 5">
    <name type="scientific">Kitasatospora cystarginea</name>
    <dbReference type="NCBI Taxonomy" id="58350"/>
    <lineage>
        <taxon>Bacteria</taxon>
        <taxon>Bacillati</taxon>
        <taxon>Actinomycetota</taxon>
        <taxon>Actinomycetes</taxon>
        <taxon>Kitasatosporales</taxon>
        <taxon>Streptomycetaceae</taxon>
        <taxon>Kitasatospora</taxon>
    </lineage>
</organism>
<proteinExistence type="predicted"/>
<keyword evidence="2" id="KW-0808">Transferase</keyword>
<dbReference type="SUPFAM" id="SSF53756">
    <property type="entry name" value="UDP-Glycosyltransferase/glycogen phosphorylase"/>
    <property type="match status" value="1"/>
</dbReference>
<dbReference type="Proteomes" id="UP001500305">
    <property type="component" value="Unassembled WGS sequence"/>
</dbReference>
<dbReference type="Gene3D" id="3.40.50.2000">
    <property type="entry name" value="Glycogen Phosphorylase B"/>
    <property type="match status" value="2"/>
</dbReference>
<dbReference type="Pfam" id="PF00534">
    <property type="entry name" value="Glycos_transf_1"/>
    <property type="match status" value="1"/>
</dbReference>
<protein>
    <recommendedName>
        <fullName evidence="1">D-inositol 3-phosphate glycosyltransferase</fullName>
    </recommendedName>
</protein>
<evidence type="ECO:0000313" key="4">
    <source>
        <dbReference type="EMBL" id="GAA2231100.1"/>
    </source>
</evidence>
<evidence type="ECO:0000256" key="2">
    <source>
        <dbReference type="ARBA" id="ARBA00022679"/>
    </source>
</evidence>
<keyword evidence="5" id="KW-1185">Reference proteome</keyword>
<evidence type="ECO:0000259" key="3">
    <source>
        <dbReference type="Pfam" id="PF00534"/>
    </source>
</evidence>
<dbReference type="RefSeq" id="WP_344634877.1">
    <property type="nucleotide sequence ID" value="NZ_BAAATR010000003.1"/>
</dbReference>
<gene>
    <name evidence="4" type="ORF">GCM10010430_09130</name>
</gene>
<accession>A0ABN3DHR3</accession>